<accession>A0A5D3CSD3</accession>
<organism evidence="1 2">
    <name type="scientific">Cucumis melo var. makuwa</name>
    <name type="common">Oriental melon</name>
    <dbReference type="NCBI Taxonomy" id="1194695"/>
    <lineage>
        <taxon>Eukaryota</taxon>
        <taxon>Viridiplantae</taxon>
        <taxon>Streptophyta</taxon>
        <taxon>Embryophyta</taxon>
        <taxon>Tracheophyta</taxon>
        <taxon>Spermatophyta</taxon>
        <taxon>Magnoliopsida</taxon>
        <taxon>eudicotyledons</taxon>
        <taxon>Gunneridae</taxon>
        <taxon>Pentapetalae</taxon>
        <taxon>rosids</taxon>
        <taxon>fabids</taxon>
        <taxon>Cucurbitales</taxon>
        <taxon>Cucurbitaceae</taxon>
        <taxon>Benincaseae</taxon>
        <taxon>Cucumis</taxon>
    </lineage>
</organism>
<evidence type="ECO:0000313" key="1">
    <source>
        <dbReference type="EMBL" id="TYK14847.1"/>
    </source>
</evidence>
<gene>
    <name evidence="1" type="ORF">E5676_scaffold461G00160</name>
</gene>
<dbReference type="PANTHER" id="PTHR12507">
    <property type="entry name" value="REDUCED GROWTH PHENOTYPE 1 RGP1, YEAST -RELATED"/>
    <property type="match status" value="1"/>
</dbReference>
<comment type="caution">
    <text evidence="1">The sequence shown here is derived from an EMBL/GenBank/DDBJ whole genome shotgun (WGS) entry which is preliminary data.</text>
</comment>
<protein>
    <submittedName>
        <fullName evidence="1">Uncharacterized protein</fullName>
    </submittedName>
</protein>
<dbReference type="InterPro" id="IPR014848">
    <property type="entry name" value="Rgp1"/>
</dbReference>
<sequence length="176" mass="19781">MWDIAGDSFEDEGMLEVQSDHYEVVADLIQTSFLFSIPMDGPMSFSTPHVSLQWALRFEFFTTPKNVDWTRLVLPINSPLLYLYDSSENNKNKNIVVFLSVLGFPRKSRGQSSFNAMDEWFRHLQTTSTNAIPSILPLFVLPNTSHAPPPKLHVPAHPAQTMLTIPSMQPSSSSVA</sequence>
<proteinExistence type="predicted"/>
<dbReference type="EMBL" id="SSTD01008894">
    <property type="protein sequence ID" value="TYK14847.1"/>
    <property type="molecule type" value="Genomic_DNA"/>
</dbReference>
<dbReference type="Proteomes" id="UP000321947">
    <property type="component" value="Unassembled WGS sequence"/>
</dbReference>
<evidence type="ECO:0000313" key="2">
    <source>
        <dbReference type="Proteomes" id="UP000321947"/>
    </source>
</evidence>
<dbReference type="AlphaFoldDB" id="A0A5D3CSD3"/>
<name>A0A5D3CSD3_CUCMM</name>
<reference evidence="1 2" key="1">
    <citation type="submission" date="2019-08" db="EMBL/GenBank/DDBJ databases">
        <title>Draft genome sequences of two oriental melons (Cucumis melo L. var makuwa).</title>
        <authorList>
            <person name="Kwon S.-Y."/>
        </authorList>
    </citation>
    <scope>NUCLEOTIDE SEQUENCE [LARGE SCALE GENOMIC DNA]</scope>
    <source>
        <strain evidence="2">cv. Chang Bougi</strain>
        <tissue evidence="1">Leaf</tissue>
    </source>
</reference>